<dbReference type="RefSeq" id="XP_018136047.2">
    <property type="nucleotide sequence ID" value="XM_018294845.2"/>
</dbReference>
<sequence>MQWKGPQGSQSRKRHAHRRDSQGSQGSVGDEYSGIQGVPTLRKLHELAVWLRSSSLHADIWDDNVGLRLGIDNRTRWSSWYMVIDRAIAKQSEIKAFMTDHEAALGSIRLTAQDWDYLDKARTFLQPFASATLYAEGDKSSISQLLPLMDALLAHYERNKAHYSQEDHHDPRMVRAIEMGWFVLDKYYNMTEEAPVYAAALLLDPSRRAAYIRKNWPATWVEPAIESANALWQESFSTRCVADDQRNLFSITPPSVPSRKRGSELDLLMRDMEVITADVWDSDDFRTFIELPPFRIDCSPLEWWSRSEQKSRYPRLHKMATAILSIPAESSEPERVFSGSRRTCSWDRLSLSCLNIQRIECIGSWIREGHIRLSNLNGMGLPMEATTMDEDEELDDEIVNEMQWI</sequence>
<evidence type="ECO:0000256" key="6">
    <source>
        <dbReference type="SAM" id="MobiDB-lite"/>
    </source>
</evidence>
<evidence type="ECO:0000256" key="4">
    <source>
        <dbReference type="ARBA" id="ARBA00022833"/>
    </source>
</evidence>
<dbReference type="EMBL" id="LSBJ02000023">
    <property type="protein sequence ID" value="OWT42331.1"/>
    <property type="molecule type" value="Genomic_DNA"/>
</dbReference>
<accession>A0A219ANN5</accession>
<dbReference type="InterPro" id="IPR008906">
    <property type="entry name" value="HATC_C_dom"/>
</dbReference>
<gene>
    <name evidence="8" type="ORF">VFPPC_18551</name>
</gene>
<dbReference type="GO" id="GO:0005634">
    <property type="term" value="C:nucleus"/>
    <property type="evidence" value="ECO:0007669"/>
    <property type="project" value="UniProtKB-SubCell"/>
</dbReference>
<keyword evidence="4" id="KW-0862">Zinc</keyword>
<dbReference type="GO" id="GO:0008270">
    <property type="term" value="F:zinc ion binding"/>
    <property type="evidence" value="ECO:0007669"/>
    <property type="project" value="UniProtKB-KW"/>
</dbReference>
<evidence type="ECO:0000256" key="1">
    <source>
        <dbReference type="ARBA" id="ARBA00004123"/>
    </source>
</evidence>
<evidence type="ECO:0000256" key="2">
    <source>
        <dbReference type="ARBA" id="ARBA00022723"/>
    </source>
</evidence>
<dbReference type="InterPro" id="IPR012337">
    <property type="entry name" value="RNaseH-like_sf"/>
</dbReference>
<keyword evidence="2" id="KW-0479">Metal-binding</keyword>
<dbReference type="GO" id="GO:0046983">
    <property type="term" value="F:protein dimerization activity"/>
    <property type="evidence" value="ECO:0007669"/>
    <property type="project" value="InterPro"/>
</dbReference>
<dbReference type="GeneID" id="28858839"/>
<comment type="subcellular location">
    <subcellularLocation>
        <location evidence="1">Nucleus</location>
    </subcellularLocation>
</comment>
<keyword evidence="9" id="KW-1185">Reference proteome</keyword>
<dbReference type="Proteomes" id="UP000078397">
    <property type="component" value="Unassembled WGS sequence"/>
</dbReference>
<feature type="region of interest" description="Disordered" evidence="6">
    <location>
        <begin position="1"/>
        <end position="34"/>
    </location>
</feature>
<proteinExistence type="predicted"/>
<dbReference type="PANTHER" id="PTHR46481:SF10">
    <property type="entry name" value="ZINC FINGER BED DOMAIN-CONTAINING PROTEIN 39"/>
    <property type="match status" value="1"/>
</dbReference>
<dbReference type="InterPro" id="IPR052035">
    <property type="entry name" value="ZnF_BED_domain_contain"/>
</dbReference>
<reference evidence="8 9" key="1">
    <citation type="journal article" date="2016" name="PLoS Pathog.">
        <title>Biosynthesis of antibiotic leucinostatins in bio-control fungus Purpureocillium lilacinum and their inhibition on phytophthora revealed by genome mining.</title>
        <authorList>
            <person name="Wang G."/>
            <person name="Liu Z."/>
            <person name="Lin R."/>
            <person name="Li E."/>
            <person name="Mao Z."/>
            <person name="Ling J."/>
            <person name="Yang Y."/>
            <person name="Yin W.B."/>
            <person name="Xie B."/>
        </authorList>
    </citation>
    <scope>NUCLEOTIDE SEQUENCE [LARGE SCALE GENOMIC DNA]</scope>
    <source>
        <strain evidence="8">170</strain>
    </source>
</reference>
<evidence type="ECO:0000313" key="8">
    <source>
        <dbReference type="EMBL" id="OWT42331.1"/>
    </source>
</evidence>
<dbReference type="OrthoDB" id="5057302at2759"/>
<evidence type="ECO:0000256" key="3">
    <source>
        <dbReference type="ARBA" id="ARBA00022771"/>
    </source>
</evidence>
<feature type="domain" description="HAT C-terminal dimerisation" evidence="7">
    <location>
        <begin position="292"/>
        <end position="366"/>
    </location>
</feature>
<dbReference type="KEGG" id="pchm:VFPPC_18551"/>
<dbReference type="Pfam" id="PF05699">
    <property type="entry name" value="Dimer_Tnp_hAT"/>
    <property type="match status" value="1"/>
</dbReference>
<dbReference type="STRING" id="1380566.A0A219ANN5"/>
<keyword evidence="3" id="KW-0863">Zinc-finger</keyword>
<dbReference type="SUPFAM" id="SSF53098">
    <property type="entry name" value="Ribonuclease H-like"/>
    <property type="match status" value="1"/>
</dbReference>
<comment type="caution">
    <text evidence="8">The sequence shown here is derived from an EMBL/GenBank/DDBJ whole genome shotgun (WGS) entry which is preliminary data.</text>
</comment>
<dbReference type="PANTHER" id="PTHR46481">
    <property type="entry name" value="ZINC FINGER BED DOMAIN-CONTAINING PROTEIN 4"/>
    <property type="match status" value="1"/>
</dbReference>
<keyword evidence="5" id="KW-0539">Nucleus</keyword>
<name>A0A219ANN5_METCM</name>
<evidence type="ECO:0000313" key="9">
    <source>
        <dbReference type="Proteomes" id="UP000078397"/>
    </source>
</evidence>
<organism evidence="8 9">
    <name type="scientific">Pochonia chlamydosporia 170</name>
    <dbReference type="NCBI Taxonomy" id="1380566"/>
    <lineage>
        <taxon>Eukaryota</taxon>
        <taxon>Fungi</taxon>
        <taxon>Dikarya</taxon>
        <taxon>Ascomycota</taxon>
        <taxon>Pezizomycotina</taxon>
        <taxon>Sordariomycetes</taxon>
        <taxon>Hypocreomycetidae</taxon>
        <taxon>Hypocreales</taxon>
        <taxon>Clavicipitaceae</taxon>
        <taxon>Pochonia</taxon>
    </lineage>
</organism>
<evidence type="ECO:0000256" key="5">
    <source>
        <dbReference type="ARBA" id="ARBA00023242"/>
    </source>
</evidence>
<protein>
    <recommendedName>
        <fullName evidence="7">HAT C-terminal dimerisation domain-containing protein</fullName>
    </recommendedName>
</protein>
<dbReference type="AlphaFoldDB" id="A0A219ANN5"/>
<evidence type="ECO:0000259" key="7">
    <source>
        <dbReference type="Pfam" id="PF05699"/>
    </source>
</evidence>